<dbReference type="Proteomes" id="UP000054843">
    <property type="component" value="Unassembled WGS sequence"/>
</dbReference>
<evidence type="ECO:0000313" key="2">
    <source>
        <dbReference type="Proteomes" id="UP000054843"/>
    </source>
</evidence>
<accession>A0A0V1MJ76</accession>
<dbReference type="AlphaFoldDB" id="A0A0V1MJ76"/>
<evidence type="ECO:0000313" key="1">
    <source>
        <dbReference type="EMBL" id="KRZ71894.1"/>
    </source>
</evidence>
<gene>
    <name evidence="1" type="ORF">T10_176</name>
</gene>
<name>A0A0V1MJ76_9BILA</name>
<protein>
    <submittedName>
        <fullName evidence="1">Uncharacterized protein</fullName>
    </submittedName>
</protein>
<dbReference type="EMBL" id="JYDO01000088">
    <property type="protein sequence ID" value="KRZ71894.1"/>
    <property type="molecule type" value="Genomic_DNA"/>
</dbReference>
<sequence length="85" mass="9618">MDMKLEITCSFKYKFMKRRIAAVIESAQCFLSSDQQVPLVRFKIHLQLKVKLTDCLSICVTKCFHLGAMGNIKLKATIPVTNGHS</sequence>
<proteinExistence type="predicted"/>
<keyword evidence="2" id="KW-1185">Reference proteome</keyword>
<reference evidence="1 2" key="1">
    <citation type="submission" date="2015-01" db="EMBL/GenBank/DDBJ databases">
        <title>Evolution of Trichinella species and genotypes.</title>
        <authorList>
            <person name="Korhonen P.K."/>
            <person name="Edoardo P."/>
            <person name="Giuseppe L.R."/>
            <person name="Gasser R.B."/>
        </authorList>
    </citation>
    <scope>NUCLEOTIDE SEQUENCE [LARGE SCALE GENOMIC DNA]</scope>
    <source>
        <strain evidence="1">ISS1980</strain>
    </source>
</reference>
<comment type="caution">
    <text evidence="1">The sequence shown here is derived from an EMBL/GenBank/DDBJ whole genome shotgun (WGS) entry which is preliminary data.</text>
</comment>
<organism evidence="1 2">
    <name type="scientific">Trichinella papuae</name>
    <dbReference type="NCBI Taxonomy" id="268474"/>
    <lineage>
        <taxon>Eukaryota</taxon>
        <taxon>Metazoa</taxon>
        <taxon>Ecdysozoa</taxon>
        <taxon>Nematoda</taxon>
        <taxon>Enoplea</taxon>
        <taxon>Dorylaimia</taxon>
        <taxon>Trichinellida</taxon>
        <taxon>Trichinellidae</taxon>
        <taxon>Trichinella</taxon>
    </lineage>
</organism>